<reference evidence="2 3" key="1">
    <citation type="submission" date="2019-02" db="EMBL/GenBank/DDBJ databases">
        <title>Halonotius sp. a new haloqrchaeon isolated from saline water.</title>
        <authorList>
            <person name="Duran-Viseras A."/>
            <person name="Sanchez-Porro C."/>
            <person name="Ventosa A."/>
        </authorList>
    </citation>
    <scope>NUCLEOTIDE SEQUENCE [LARGE SCALE GENOMIC DNA]</scope>
    <source>
        <strain evidence="2 3">F9-27</strain>
    </source>
</reference>
<keyword evidence="1" id="KW-0472">Membrane</keyword>
<evidence type="ECO:0000256" key="1">
    <source>
        <dbReference type="SAM" id="Phobius"/>
    </source>
</evidence>
<gene>
    <name evidence="2" type="ORF">EWF95_01890</name>
</gene>
<proteinExistence type="predicted"/>
<protein>
    <submittedName>
        <fullName evidence="2">Uncharacterized protein</fullName>
    </submittedName>
</protein>
<dbReference type="RefSeq" id="WP_142442322.1">
    <property type="nucleotide sequence ID" value="NZ_SESI01000001.1"/>
</dbReference>
<dbReference type="AlphaFoldDB" id="A0A544QQJ1"/>
<dbReference type="OrthoDB" id="340551at2157"/>
<feature type="transmembrane region" description="Helical" evidence="1">
    <location>
        <begin position="14"/>
        <end position="35"/>
    </location>
</feature>
<keyword evidence="3" id="KW-1185">Reference proteome</keyword>
<evidence type="ECO:0000313" key="3">
    <source>
        <dbReference type="Proteomes" id="UP000315385"/>
    </source>
</evidence>
<sequence length="59" mass="6502">MFATLLAVSAEQQLLMKLQSTVVMSIFGLIAGLVFKQVLRAIIGDGFIHASPSRRSPWR</sequence>
<evidence type="ECO:0000313" key="2">
    <source>
        <dbReference type="EMBL" id="TQQ81713.1"/>
    </source>
</evidence>
<name>A0A544QQJ1_9EURY</name>
<dbReference type="Proteomes" id="UP000315385">
    <property type="component" value="Unassembled WGS sequence"/>
</dbReference>
<keyword evidence="1" id="KW-1133">Transmembrane helix</keyword>
<organism evidence="2 3">
    <name type="scientific">Halonotius roseus</name>
    <dbReference type="NCBI Taxonomy" id="2511997"/>
    <lineage>
        <taxon>Archaea</taxon>
        <taxon>Methanobacteriati</taxon>
        <taxon>Methanobacteriota</taxon>
        <taxon>Stenosarchaea group</taxon>
        <taxon>Halobacteria</taxon>
        <taxon>Halobacteriales</taxon>
        <taxon>Haloferacaceae</taxon>
        <taxon>Halonotius</taxon>
    </lineage>
</organism>
<dbReference type="EMBL" id="SESI01000001">
    <property type="protein sequence ID" value="TQQ81713.1"/>
    <property type="molecule type" value="Genomic_DNA"/>
</dbReference>
<accession>A0A544QQJ1</accession>
<keyword evidence="1" id="KW-0812">Transmembrane</keyword>
<comment type="caution">
    <text evidence="2">The sequence shown here is derived from an EMBL/GenBank/DDBJ whole genome shotgun (WGS) entry which is preliminary data.</text>
</comment>